<feature type="region of interest" description="Disordered" evidence="1">
    <location>
        <begin position="1"/>
        <end position="23"/>
    </location>
</feature>
<evidence type="ECO:0000256" key="1">
    <source>
        <dbReference type="SAM" id="MobiDB-lite"/>
    </source>
</evidence>
<sequence length="340" mass="38013">MHTHAQNGIHAGKGARYERRTAKTRSVPIAPGALADSPILACAIDGGEAGRRRAPRPSRVARSRREAGKLGEARSRDAVERWRTVSKVTLGGAVLSGILPYSKGEAGLGDVVERWKTVSKMSRGGLVSSGIIVQLRSGNERRGGALEDDFEDDSWASRWPTCEGNGVAGESGEGSSGGVFLLQLVEEMVPERELSMESLLEENVIERKLSMKNPFENWLERKLSMKSLLEKNVIERKLSMKNPFELLMTNQEERVRVEIVDEESIREESIVKKIVDEECADDEIVDEQSIREERVREEIIDEESIREESIVEEIVSEECADDEIVDNEFVEEETVDKESM</sequence>
<evidence type="ECO:0000313" key="2">
    <source>
        <dbReference type="EMBL" id="CAG9857720.1"/>
    </source>
</evidence>
<gene>
    <name evidence="2" type="ORF">PHYEVI_LOCUS4121</name>
</gene>
<feature type="compositionally biased region" description="Basic residues" evidence="1">
    <location>
        <begin position="52"/>
        <end position="62"/>
    </location>
</feature>
<evidence type="ECO:0000313" key="3">
    <source>
        <dbReference type="Proteomes" id="UP001153712"/>
    </source>
</evidence>
<reference evidence="2" key="1">
    <citation type="submission" date="2022-01" db="EMBL/GenBank/DDBJ databases">
        <authorList>
            <person name="King R."/>
        </authorList>
    </citation>
    <scope>NUCLEOTIDE SEQUENCE</scope>
</reference>
<dbReference type="EMBL" id="OU900107">
    <property type="protein sequence ID" value="CAG9857720.1"/>
    <property type="molecule type" value="Genomic_DNA"/>
</dbReference>
<accession>A0A9N9TLS6</accession>
<organism evidence="2 3">
    <name type="scientific">Phyllotreta striolata</name>
    <name type="common">Striped flea beetle</name>
    <name type="synonym">Crioceris striolata</name>
    <dbReference type="NCBI Taxonomy" id="444603"/>
    <lineage>
        <taxon>Eukaryota</taxon>
        <taxon>Metazoa</taxon>
        <taxon>Ecdysozoa</taxon>
        <taxon>Arthropoda</taxon>
        <taxon>Hexapoda</taxon>
        <taxon>Insecta</taxon>
        <taxon>Pterygota</taxon>
        <taxon>Neoptera</taxon>
        <taxon>Endopterygota</taxon>
        <taxon>Coleoptera</taxon>
        <taxon>Polyphaga</taxon>
        <taxon>Cucujiformia</taxon>
        <taxon>Chrysomeloidea</taxon>
        <taxon>Chrysomelidae</taxon>
        <taxon>Galerucinae</taxon>
        <taxon>Alticini</taxon>
        <taxon>Phyllotreta</taxon>
    </lineage>
</organism>
<feature type="region of interest" description="Disordered" evidence="1">
    <location>
        <begin position="48"/>
        <end position="73"/>
    </location>
</feature>
<dbReference type="Proteomes" id="UP001153712">
    <property type="component" value="Chromosome 14"/>
</dbReference>
<protein>
    <submittedName>
        <fullName evidence="2">Uncharacterized protein</fullName>
    </submittedName>
</protein>
<dbReference type="AlphaFoldDB" id="A0A9N9TLS6"/>
<proteinExistence type="predicted"/>
<feature type="compositionally biased region" description="Basic and acidic residues" evidence="1">
    <location>
        <begin position="63"/>
        <end position="73"/>
    </location>
</feature>
<keyword evidence="3" id="KW-1185">Reference proteome</keyword>
<name>A0A9N9TLS6_PHYSR</name>